<feature type="transmembrane region" description="Helical" evidence="6">
    <location>
        <begin position="7"/>
        <end position="23"/>
    </location>
</feature>
<dbReference type="AlphaFoldDB" id="A0A0F5PP54"/>
<keyword evidence="4 6" id="KW-1133">Transmembrane helix</keyword>
<evidence type="ECO:0000256" key="1">
    <source>
        <dbReference type="ARBA" id="ARBA00004651"/>
    </source>
</evidence>
<dbReference type="GO" id="GO:0015658">
    <property type="term" value="F:branched-chain amino acid transmembrane transporter activity"/>
    <property type="evidence" value="ECO:0007669"/>
    <property type="project" value="InterPro"/>
</dbReference>
<sequence length="332" mass="35924">MDVKKYILVILLVLIAALFPPILNLPGSLQYLLDLSLIYAIVAIGLNLLMGYAGQISLGHGAFLAVGAYTSAYLTLNLHLPFFIALILSGLVTGIVGIFLGIPALRLEGNYLAIATLGFGIAVTQIFAIWTSFTGGFSGIRPPKPEIFGFKFSSYLSYYYVILVVLIIVIILTQNIVRTKIGRSLMAMRDSEIAAKAMGINVSYYKTLAFGLSAFYTGIAGSLYAHLLGFMTPYDYAFSIGMSLNFLAMIVIGGMGTISGSIIGAIIMTWLPQLTSNLSSIKSLSQIITGAIIIAVVMFYPNGIAYAGARLKDKLERLFTKHQEKIVVKIEK</sequence>
<feature type="transmembrane region" description="Helical" evidence="6">
    <location>
        <begin position="112"/>
        <end position="137"/>
    </location>
</feature>
<protein>
    <recommendedName>
        <fullName evidence="9">Branched-chain amino acid ABC transporter permease</fullName>
    </recommendedName>
</protein>
<keyword evidence="5 6" id="KW-0472">Membrane</keyword>
<dbReference type="InterPro" id="IPR001851">
    <property type="entry name" value="ABC_transp_permease"/>
</dbReference>
<dbReference type="PANTHER" id="PTHR30482:SF10">
    <property type="entry name" value="HIGH-AFFINITY BRANCHED-CHAIN AMINO ACID TRANSPORT PROTEIN BRAE"/>
    <property type="match status" value="1"/>
</dbReference>
<evidence type="ECO:0000313" key="7">
    <source>
        <dbReference type="EMBL" id="KKC30385.1"/>
    </source>
</evidence>
<reference evidence="7 8" key="1">
    <citation type="submission" date="2008-07" db="EMBL/GenBank/DDBJ databases">
        <authorList>
            <person name="Gonzalez J."/>
            <person name="Sokolova T."/>
            <person name="Ferriera S."/>
            <person name="Johnson J."/>
            <person name="Kravitz S."/>
            <person name="Beeson K."/>
            <person name="Sutton G."/>
            <person name="Rogers Y.-H."/>
            <person name="Friedman R."/>
            <person name="Frazier M."/>
            <person name="Venter J.C."/>
        </authorList>
    </citation>
    <scope>NUCLEOTIDE SEQUENCE [LARGE SCALE GENOMIC DNA]</scope>
    <source>
        <strain evidence="7 8">DSM 12653</strain>
    </source>
</reference>
<feature type="transmembrane region" description="Helical" evidence="6">
    <location>
        <begin position="208"/>
        <end position="227"/>
    </location>
</feature>
<evidence type="ECO:0008006" key="9">
    <source>
        <dbReference type="Google" id="ProtNLM"/>
    </source>
</evidence>
<feature type="transmembrane region" description="Helical" evidence="6">
    <location>
        <begin position="283"/>
        <end position="301"/>
    </location>
</feature>
<feature type="transmembrane region" description="Helical" evidence="6">
    <location>
        <begin position="29"/>
        <end position="49"/>
    </location>
</feature>
<gene>
    <name evidence="7" type="ORF">CDSM653_00565</name>
</gene>
<dbReference type="InterPro" id="IPR043428">
    <property type="entry name" value="LivM-like"/>
</dbReference>
<evidence type="ECO:0000256" key="2">
    <source>
        <dbReference type="ARBA" id="ARBA00022475"/>
    </source>
</evidence>
<comment type="caution">
    <text evidence="7">The sequence shown here is derived from an EMBL/GenBank/DDBJ whole genome shotgun (WGS) entry which is preliminary data.</text>
</comment>
<accession>A0A0F5PP54</accession>
<dbReference type="GO" id="GO:0005886">
    <property type="term" value="C:plasma membrane"/>
    <property type="evidence" value="ECO:0007669"/>
    <property type="project" value="UniProtKB-SubCell"/>
</dbReference>
<evidence type="ECO:0000256" key="3">
    <source>
        <dbReference type="ARBA" id="ARBA00022692"/>
    </source>
</evidence>
<evidence type="ECO:0000256" key="6">
    <source>
        <dbReference type="SAM" id="Phobius"/>
    </source>
</evidence>
<dbReference type="Proteomes" id="UP000010146">
    <property type="component" value="Unassembled WGS sequence"/>
</dbReference>
<comment type="subcellular location">
    <subcellularLocation>
        <location evidence="1">Cell membrane</location>
        <topology evidence="1">Multi-pass membrane protein</topology>
    </subcellularLocation>
</comment>
<keyword evidence="3 6" id="KW-0812">Transmembrane</keyword>
<organism evidence="7 8">
    <name type="scientific">Caldanaerobacter subterraneus subsp. pacificus DSM 12653</name>
    <dbReference type="NCBI Taxonomy" id="391606"/>
    <lineage>
        <taxon>Bacteria</taxon>
        <taxon>Bacillati</taxon>
        <taxon>Bacillota</taxon>
        <taxon>Clostridia</taxon>
        <taxon>Thermoanaerobacterales</taxon>
        <taxon>Thermoanaerobacteraceae</taxon>
        <taxon>Caldanaerobacter</taxon>
    </lineage>
</organism>
<dbReference type="EMBL" id="ABXP02000035">
    <property type="protein sequence ID" value="KKC30385.1"/>
    <property type="molecule type" value="Genomic_DNA"/>
</dbReference>
<feature type="transmembrane region" description="Helical" evidence="6">
    <location>
        <begin position="157"/>
        <end position="177"/>
    </location>
</feature>
<feature type="transmembrane region" description="Helical" evidence="6">
    <location>
        <begin position="82"/>
        <end position="105"/>
    </location>
</feature>
<evidence type="ECO:0000256" key="4">
    <source>
        <dbReference type="ARBA" id="ARBA00022989"/>
    </source>
</evidence>
<reference evidence="8" key="3">
    <citation type="submission" date="2015-02" db="EMBL/GenBank/DDBJ databases">
        <title>Genome analysis of three genomes within the thermophilic hydrogenogenic bacterial species Caldanaerobacter subterraneus.</title>
        <authorList>
            <person name="Sant'Anna F.H."/>
            <person name="Lebedinsky A."/>
            <person name="Sokolova T."/>
            <person name="Robb F.T."/>
            <person name="Gonzalez J.M."/>
        </authorList>
    </citation>
    <scope>NUCLEOTIDE SEQUENCE [LARGE SCALE GENOMIC DNA]</scope>
    <source>
        <strain evidence="8">DSM 12653</strain>
    </source>
</reference>
<dbReference type="CDD" id="cd06581">
    <property type="entry name" value="TM_PBP1_LivM_like"/>
    <property type="match status" value="1"/>
</dbReference>
<dbReference type="RefSeq" id="WP_022588145.1">
    <property type="nucleotide sequence ID" value="NZ_ABXP02000035.1"/>
</dbReference>
<evidence type="ECO:0000256" key="5">
    <source>
        <dbReference type="ARBA" id="ARBA00023136"/>
    </source>
</evidence>
<name>A0A0F5PP54_9THEO</name>
<reference evidence="7 8" key="2">
    <citation type="journal article" date="2015" name="BMC Genomics">
        <title>Analysis of three genomes within the thermophilic bacterial species Caldanaerobacter subterraneus with a focus on carbon monoxide dehydrogenase evolution and hydrolase diversity.</title>
        <authorList>
            <person name="Sant'Anna F.H."/>
            <person name="Lebedinsky A.V."/>
            <person name="Sokolova T.G."/>
            <person name="Robb F.T."/>
            <person name="Gonzalez J.M."/>
        </authorList>
    </citation>
    <scope>NUCLEOTIDE SEQUENCE [LARGE SCALE GENOMIC DNA]</scope>
    <source>
        <strain evidence="7 8">DSM 12653</strain>
    </source>
</reference>
<proteinExistence type="predicted"/>
<dbReference type="Pfam" id="PF02653">
    <property type="entry name" value="BPD_transp_2"/>
    <property type="match status" value="1"/>
</dbReference>
<keyword evidence="2" id="KW-1003">Cell membrane</keyword>
<dbReference type="PANTHER" id="PTHR30482">
    <property type="entry name" value="HIGH-AFFINITY BRANCHED-CHAIN AMINO ACID TRANSPORT SYSTEM PERMEASE"/>
    <property type="match status" value="1"/>
</dbReference>
<evidence type="ECO:0000313" key="8">
    <source>
        <dbReference type="Proteomes" id="UP000010146"/>
    </source>
</evidence>
<feature type="transmembrane region" description="Helical" evidence="6">
    <location>
        <begin position="247"/>
        <end position="271"/>
    </location>
</feature>
<feature type="transmembrane region" description="Helical" evidence="6">
    <location>
        <begin position="56"/>
        <end position="76"/>
    </location>
</feature>